<dbReference type="InterPro" id="IPR000073">
    <property type="entry name" value="AB_hydrolase_1"/>
</dbReference>
<feature type="domain" description="AB hydrolase-1" evidence="1">
    <location>
        <begin position="20"/>
        <end position="238"/>
    </location>
</feature>
<organism evidence="2 3">
    <name type="scientific">Pigmentiphaga humi</name>
    <dbReference type="NCBI Taxonomy" id="2478468"/>
    <lineage>
        <taxon>Bacteria</taxon>
        <taxon>Pseudomonadati</taxon>
        <taxon>Pseudomonadota</taxon>
        <taxon>Betaproteobacteria</taxon>
        <taxon>Burkholderiales</taxon>
        <taxon>Alcaligenaceae</taxon>
        <taxon>Pigmentiphaga</taxon>
    </lineage>
</organism>
<dbReference type="PRINTS" id="PR00111">
    <property type="entry name" value="ABHYDROLASE"/>
</dbReference>
<evidence type="ECO:0000259" key="1">
    <source>
        <dbReference type="Pfam" id="PF00561"/>
    </source>
</evidence>
<keyword evidence="2" id="KW-0378">Hydrolase</keyword>
<proteinExistence type="predicted"/>
<dbReference type="Proteomes" id="UP000277294">
    <property type="component" value="Unassembled WGS sequence"/>
</dbReference>
<dbReference type="SUPFAM" id="SSF53474">
    <property type="entry name" value="alpha/beta-Hydrolases"/>
    <property type="match status" value="1"/>
</dbReference>
<sequence>MPYANSGPVGIYYESHGEGPAVMFVHGSGGHHAAWWQQVPVFASDYRVLTIDLRGFGRSDPVEGGPDAQDFPDDLLAVLDHAGVERAVLVGQSIGAVASLQAAVRHPGRVAGVILAHSLGGMNHPDVTPLVRADRAVAETLPVIDRLLTPEFQAQRPEMTFLFKQMGTFNHATMQDLRNLSVGGPSVEQVAASGVRVAFLAGERDAVIRTDTVRKAHELLPGSLLDVVPAAPHSMYWEMPAQYNAAVGRLLRRLYA</sequence>
<dbReference type="EC" id="3.1.1.2" evidence="2"/>
<dbReference type="InterPro" id="IPR050471">
    <property type="entry name" value="AB_hydrolase"/>
</dbReference>
<accession>A0A3P4B2B4</accession>
<reference evidence="2 3" key="1">
    <citation type="submission" date="2018-10" db="EMBL/GenBank/DDBJ databases">
        <authorList>
            <person name="Criscuolo A."/>
        </authorList>
    </citation>
    <scope>NUCLEOTIDE SEQUENCE [LARGE SCALE GENOMIC DNA]</scope>
    <source>
        <strain evidence="2">DnA1</strain>
    </source>
</reference>
<evidence type="ECO:0000313" key="3">
    <source>
        <dbReference type="Proteomes" id="UP000277294"/>
    </source>
</evidence>
<protein>
    <submittedName>
        <fullName evidence="2">Arylesterase</fullName>
        <ecNumber evidence="2">3.1.1.2</ecNumber>
    </submittedName>
</protein>
<dbReference type="Gene3D" id="3.40.50.1820">
    <property type="entry name" value="alpha/beta hydrolase"/>
    <property type="match status" value="1"/>
</dbReference>
<gene>
    <name evidence="2" type="ORF">PIGHUM_02496</name>
</gene>
<dbReference type="AlphaFoldDB" id="A0A3P4B2B4"/>
<dbReference type="OrthoDB" id="3663240at2"/>
<dbReference type="InterPro" id="IPR029058">
    <property type="entry name" value="AB_hydrolase_fold"/>
</dbReference>
<dbReference type="Pfam" id="PF00561">
    <property type="entry name" value="Abhydrolase_1"/>
    <property type="match status" value="1"/>
</dbReference>
<evidence type="ECO:0000313" key="2">
    <source>
        <dbReference type="EMBL" id="VCU70424.1"/>
    </source>
</evidence>
<dbReference type="EMBL" id="UWPJ01000018">
    <property type="protein sequence ID" value="VCU70424.1"/>
    <property type="molecule type" value="Genomic_DNA"/>
</dbReference>
<name>A0A3P4B2B4_9BURK</name>
<dbReference type="RefSeq" id="WP_124079930.1">
    <property type="nucleotide sequence ID" value="NZ_UWPJ01000018.1"/>
</dbReference>
<dbReference type="PANTHER" id="PTHR43433">
    <property type="entry name" value="HYDROLASE, ALPHA/BETA FOLD FAMILY PROTEIN"/>
    <property type="match status" value="1"/>
</dbReference>
<keyword evidence="3" id="KW-1185">Reference proteome</keyword>
<dbReference type="PANTHER" id="PTHR43433:SF5">
    <property type="entry name" value="AB HYDROLASE-1 DOMAIN-CONTAINING PROTEIN"/>
    <property type="match status" value="1"/>
</dbReference>
<dbReference type="GO" id="GO:0004064">
    <property type="term" value="F:arylesterase activity"/>
    <property type="evidence" value="ECO:0007669"/>
    <property type="project" value="UniProtKB-EC"/>
</dbReference>